<name>M1K4T2_ENCCN</name>
<sequence length="277" mass="30443">MLSRKVRLPNKPLVIMSLQDSVYIGDAHGNVYEMKPLYTIPTVIFRSSGPVSALGAGKHLYYGNWDGDVGIINGKKINLGNHMVKCMQVHGGLVYVSVGLVVYGLSADLRIECSYEVKYKVLCMSTFEGSVYCGMGVPFLSRIHNGFETIGRSMHDTSIFCICGEYTGSADGRVLKQDYSRLDGAEEIYKGDGWIRSMDSQHLFSDGGHVMADIDGLKGNGGSGIRSIYSHEADVLGVIRVGSRIISIGLDYCYCIFEMEPSLSVEEEMELAKLMDE</sequence>
<dbReference type="EMBL" id="KC513611">
    <property type="protein sequence ID" value="AGE95953.1"/>
    <property type="molecule type" value="Genomic_DNA"/>
</dbReference>
<dbReference type="VEuPathDB" id="MicrosporidiaDB:AEWQ_031040"/>
<dbReference type="VEuPathDB" id="MicrosporidiaDB:AEWD_031040"/>
<accession>M1K4T2</accession>
<dbReference type="VEuPathDB" id="MicrosporidiaDB:M970_031040"/>
<organism evidence="1">
    <name type="scientific">Encephalitozoon cuniculi</name>
    <name type="common">Microsporidian parasite</name>
    <dbReference type="NCBI Taxonomy" id="6035"/>
    <lineage>
        <taxon>Eukaryota</taxon>
        <taxon>Fungi</taxon>
        <taxon>Fungi incertae sedis</taxon>
        <taxon>Microsporidia</taxon>
        <taxon>Unikaryonidae</taxon>
        <taxon>Encephalitozoon</taxon>
    </lineage>
</organism>
<reference evidence="1" key="1">
    <citation type="journal article" date="2013" name="Eukaryot. Cell">
        <title>Extremely Reduced Levels of Heterozygosity in the Vertebrate Pathogen Encephalitozoon cuniculi.</title>
        <authorList>
            <person name="Selman M."/>
            <person name="Sak B."/>
            <person name="Kvac M."/>
            <person name="Farinelli L."/>
            <person name="Weiss L.M."/>
            <person name="Corradi N."/>
        </authorList>
    </citation>
    <scope>NUCLEOTIDE SEQUENCE</scope>
</reference>
<gene>
    <name evidence="1" type="ORF">ECU03_1110</name>
</gene>
<dbReference type="AlphaFoldDB" id="M1K4T2"/>
<dbReference type="VEuPathDB" id="MicrosporidiaDB:AEWR_031040"/>
<dbReference type="VEuPathDB" id="MicrosporidiaDB:ECU03_1110"/>
<evidence type="ECO:0000313" key="1">
    <source>
        <dbReference type="EMBL" id="AGE95953.1"/>
    </source>
</evidence>
<protein>
    <submittedName>
        <fullName evidence="1">Uncharacterized protein</fullName>
    </submittedName>
</protein>
<proteinExistence type="predicted"/>